<proteinExistence type="predicted"/>
<gene>
    <name evidence="1" type="ORF">ONZ51_g11192</name>
</gene>
<dbReference type="SUPFAM" id="SSF52047">
    <property type="entry name" value="RNI-like"/>
    <property type="match status" value="1"/>
</dbReference>
<sequence>MGHRFQAFLIARLPRSVEQQDGERVFGFQCVGAIHHQWCDKWWPLQALHRFFSLLRVDENAAIVREELHSLAMYLDPEFKEANMSLPEFFNPAVPCPYTASLLSISWTIDLQDRSFLSGSSFTASLLDARKSCWEKASIMQNDEGICVIDITVIDNPAYCFVHRPGGRVLSAYQYLRQCAAHIFGLREPREGGDGKSWANAKPGSPWNSGALRTGYGKLDIREPDEATDACSTMIGVLHGFWALVDLAGYPLIEAATLRDAWPKEIFKERSGAQPLKIPHTDELPMPLDIVISLYIGLAPAADLEAIKHEFEAEEYHTAIGKVILPPYDMYATPEAFYRRTSAIRRILANPRSFEYIVEPHYVISWATPPNSQLGKHELIAHWSREYRRLGGEPVLLPALLNPFLLSPANIAADYALQVVRLWLSHPIHAQLGKLIHPAKMELKETTFLDLSDVNLTAAQVIDLVQRHPSVEAVSLSRNYMLKSSDIPFIVSSIPSLKRLHVMHRSDLGFQAVLIEHAAEFKQLEALLCPVLLTCPGEECDKPNIPISFTFLYGERVSLHPPPLVSVPLCTPAQIVQALTEILPHAFEEQDYGDSARLCREYGSKAFLESRPRPPRVRSMVMASHTFPFYMSANMLIHAALSSGVHKPGEPWSERRIVNLPIVNVVNSLPDDGEADQKGGNWMFMFIWSAHRDYLQKDLPRHNTWAFVYGDLIRVELDISVQDESEGQTTFDEQTARQLSHDEEPAPGFLCIRRTPPNLKTYDLRGFLRCMADEGRPLPDEEAVRRLEEILDTRDTVTGDLVCPLAQSHEIPPTGALPAQAAGG</sequence>
<protein>
    <submittedName>
        <fullName evidence="1">Uncharacterized protein</fullName>
    </submittedName>
</protein>
<dbReference type="Proteomes" id="UP001215151">
    <property type="component" value="Unassembled WGS sequence"/>
</dbReference>
<dbReference type="AlphaFoldDB" id="A0AAD7TI35"/>
<keyword evidence="2" id="KW-1185">Reference proteome</keyword>
<dbReference type="EMBL" id="JAPEVG010000506">
    <property type="protein sequence ID" value="KAJ8461986.1"/>
    <property type="molecule type" value="Genomic_DNA"/>
</dbReference>
<reference evidence="1" key="1">
    <citation type="submission" date="2022-11" db="EMBL/GenBank/DDBJ databases">
        <title>Genome Sequence of Cubamyces cubensis.</title>
        <authorList>
            <person name="Buettner E."/>
        </authorList>
    </citation>
    <scope>NUCLEOTIDE SEQUENCE</scope>
    <source>
        <strain evidence="1">MPL-01</strain>
    </source>
</reference>
<evidence type="ECO:0000313" key="1">
    <source>
        <dbReference type="EMBL" id="KAJ8461986.1"/>
    </source>
</evidence>
<name>A0AAD7TI35_9APHY</name>
<organism evidence="1 2">
    <name type="scientific">Trametes cubensis</name>
    <dbReference type="NCBI Taxonomy" id="1111947"/>
    <lineage>
        <taxon>Eukaryota</taxon>
        <taxon>Fungi</taxon>
        <taxon>Dikarya</taxon>
        <taxon>Basidiomycota</taxon>
        <taxon>Agaricomycotina</taxon>
        <taxon>Agaricomycetes</taxon>
        <taxon>Polyporales</taxon>
        <taxon>Polyporaceae</taxon>
        <taxon>Trametes</taxon>
    </lineage>
</organism>
<comment type="caution">
    <text evidence="1">The sequence shown here is derived from an EMBL/GenBank/DDBJ whole genome shotgun (WGS) entry which is preliminary data.</text>
</comment>
<accession>A0AAD7TI35</accession>
<evidence type="ECO:0000313" key="2">
    <source>
        <dbReference type="Proteomes" id="UP001215151"/>
    </source>
</evidence>